<feature type="transmembrane region" description="Helical" evidence="1">
    <location>
        <begin position="272"/>
        <end position="291"/>
    </location>
</feature>
<feature type="transmembrane region" description="Helical" evidence="1">
    <location>
        <begin position="196"/>
        <end position="211"/>
    </location>
</feature>
<organism evidence="2 3">
    <name type="scientific">Candidatus Gemmiger avicola</name>
    <dbReference type="NCBI Taxonomy" id="2838605"/>
    <lineage>
        <taxon>Bacteria</taxon>
        <taxon>Bacillati</taxon>
        <taxon>Bacillota</taxon>
        <taxon>Clostridia</taxon>
        <taxon>Eubacteriales</taxon>
        <taxon>Gemmiger</taxon>
    </lineage>
</organism>
<feature type="transmembrane region" description="Helical" evidence="1">
    <location>
        <begin position="119"/>
        <end position="136"/>
    </location>
</feature>
<proteinExistence type="predicted"/>
<feature type="transmembrane region" description="Helical" evidence="1">
    <location>
        <begin position="87"/>
        <end position="107"/>
    </location>
</feature>
<feature type="transmembrane region" description="Helical" evidence="1">
    <location>
        <begin position="148"/>
        <end position="165"/>
    </location>
</feature>
<dbReference type="InterPro" id="IPR045691">
    <property type="entry name" value="DUF6056"/>
</dbReference>
<gene>
    <name evidence="2" type="ORF">H9945_11745</name>
</gene>
<dbReference type="AlphaFoldDB" id="A0A9D2S427"/>
<feature type="transmembrane region" description="Helical" evidence="1">
    <location>
        <begin position="218"/>
        <end position="237"/>
    </location>
</feature>
<feature type="transmembrane region" description="Helical" evidence="1">
    <location>
        <begin position="172"/>
        <end position="190"/>
    </location>
</feature>
<feature type="transmembrane region" description="Helical" evidence="1">
    <location>
        <begin position="12"/>
        <end position="36"/>
    </location>
</feature>
<reference evidence="2" key="1">
    <citation type="journal article" date="2021" name="PeerJ">
        <title>Extensive microbial diversity within the chicken gut microbiome revealed by metagenomics and culture.</title>
        <authorList>
            <person name="Gilroy R."/>
            <person name="Ravi A."/>
            <person name="Getino M."/>
            <person name="Pursley I."/>
            <person name="Horton D.L."/>
            <person name="Alikhan N.F."/>
            <person name="Baker D."/>
            <person name="Gharbi K."/>
            <person name="Hall N."/>
            <person name="Watson M."/>
            <person name="Adriaenssens E.M."/>
            <person name="Foster-Nyarko E."/>
            <person name="Jarju S."/>
            <person name="Secka A."/>
            <person name="Antonio M."/>
            <person name="Oren A."/>
            <person name="Chaudhuri R.R."/>
            <person name="La Ragione R."/>
            <person name="Hildebrand F."/>
            <person name="Pallen M.J."/>
        </authorList>
    </citation>
    <scope>NUCLEOTIDE SEQUENCE</scope>
    <source>
        <strain evidence="2">ChiBcec8-13705</strain>
    </source>
</reference>
<evidence type="ECO:0000313" key="2">
    <source>
        <dbReference type="EMBL" id="HJB43157.1"/>
    </source>
</evidence>
<dbReference type="EMBL" id="DWYG01000192">
    <property type="protein sequence ID" value="HJB43157.1"/>
    <property type="molecule type" value="Genomic_DNA"/>
</dbReference>
<keyword evidence="1" id="KW-1133">Transmembrane helix</keyword>
<keyword evidence="1" id="KW-0472">Membrane</keyword>
<keyword evidence="1" id="KW-0812">Transmembrane</keyword>
<dbReference type="Pfam" id="PF19528">
    <property type="entry name" value="DUF6056"/>
    <property type="match status" value="1"/>
</dbReference>
<reference evidence="2" key="2">
    <citation type="submission" date="2021-04" db="EMBL/GenBank/DDBJ databases">
        <authorList>
            <person name="Gilroy R."/>
        </authorList>
    </citation>
    <scope>NUCLEOTIDE SEQUENCE</scope>
    <source>
        <strain evidence="2">ChiBcec8-13705</strain>
    </source>
</reference>
<sequence length="485" mass="53698">MPQAKRFAWRRRIFSIAAALVFGWMLLLNVLTPYIADDFAFAYAFDTGLRLQSLPQLLRSLAYHYHEWSGRVVVKFFAQGFTMFPKLLFNLCNAAAYLGLGLVLYRLARGRRSGRYDWLAFLLIQAALWEVSPAFGQTNLWMCGACNYLWASLGCLAFLLPWRYYTQAPFSARWPMAAGMALAGVLAGWLSENTSAGMLVCLALAIGSLAVRRRRVPVWMWTGFGGAVAGFLLLITARGNYNRASFYSDYESLLTRYAVRFLNCLNMLKEHALPLLFAFAVLFVLLCYQCLERRCAKGLLWPVIFLLGGLAANFAMVLSPDYYERSTHGPFTLITAACAACLVQLEGRSLRRALACGTACLGIVCGIHMLEAGYDVASYSVMYNTRDALLRTEAAAIAPEEAGSTVLESYAIEPYTHWCAAYGLPDIRENTEDSIGLCRARWYGVGGIVATETRTYPFPGHTNAAYEAGEQAALAEQQAAESPTG</sequence>
<evidence type="ECO:0000256" key="1">
    <source>
        <dbReference type="SAM" id="Phobius"/>
    </source>
</evidence>
<feature type="transmembrane region" description="Helical" evidence="1">
    <location>
        <begin position="298"/>
        <end position="316"/>
    </location>
</feature>
<comment type="caution">
    <text evidence="2">The sequence shown here is derived from an EMBL/GenBank/DDBJ whole genome shotgun (WGS) entry which is preliminary data.</text>
</comment>
<name>A0A9D2S427_9FIRM</name>
<accession>A0A9D2S427</accession>
<evidence type="ECO:0000313" key="3">
    <source>
        <dbReference type="Proteomes" id="UP000886803"/>
    </source>
</evidence>
<protein>
    <submittedName>
        <fullName evidence="2">Uncharacterized protein</fullName>
    </submittedName>
</protein>
<dbReference type="Proteomes" id="UP000886803">
    <property type="component" value="Unassembled WGS sequence"/>
</dbReference>